<evidence type="ECO:0000313" key="3">
    <source>
        <dbReference type="Proteomes" id="UP001049176"/>
    </source>
</evidence>
<dbReference type="InterPro" id="IPR052980">
    <property type="entry name" value="Crinkler_effector"/>
</dbReference>
<organism evidence="2 3">
    <name type="scientific">Marasmius oreades</name>
    <name type="common">fairy-ring Marasmius</name>
    <dbReference type="NCBI Taxonomy" id="181124"/>
    <lineage>
        <taxon>Eukaryota</taxon>
        <taxon>Fungi</taxon>
        <taxon>Dikarya</taxon>
        <taxon>Basidiomycota</taxon>
        <taxon>Agaricomycotina</taxon>
        <taxon>Agaricomycetes</taxon>
        <taxon>Agaricomycetidae</taxon>
        <taxon>Agaricales</taxon>
        <taxon>Marasmiineae</taxon>
        <taxon>Marasmiaceae</taxon>
        <taxon>Marasmius</taxon>
    </lineage>
</organism>
<feature type="region of interest" description="Disordered" evidence="1">
    <location>
        <begin position="1"/>
        <end position="20"/>
    </location>
</feature>
<dbReference type="KEGG" id="more:E1B28_002724"/>
<dbReference type="Proteomes" id="UP001049176">
    <property type="component" value="Chromosome 10"/>
</dbReference>
<dbReference type="PANTHER" id="PTHR33129:SF1">
    <property type="entry name" value="ATP-BINDING PROTEIN"/>
    <property type="match status" value="1"/>
</dbReference>
<dbReference type="GeneID" id="66071800"/>
<gene>
    <name evidence="2" type="ORF">E1B28_002724</name>
</gene>
<comment type="caution">
    <text evidence="2">The sequence shown here is derived from an EMBL/GenBank/DDBJ whole genome shotgun (WGS) entry which is preliminary data.</text>
</comment>
<evidence type="ECO:0000313" key="2">
    <source>
        <dbReference type="EMBL" id="KAG7086796.1"/>
    </source>
</evidence>
<evidence type="ECO:0000256" key="1">
    <source>
        <dbReference type="SAM" id="MobiDB-lite"/>
    </source>
</evidence>
<proteinExistence type="predicted"/>
<dbReference type="EMBL" id="CM032190">
    <property type="protein sequence ID" value="KAG7086796.1"/>
    <property type="molecule type" value="Genomic_DNA"/>
</dbReference>
<reference evidence="2" key="1">
    <citation type="journal article" date="2021" name="Genome Biol. Evol.">
        <title>The assembled and annotated genome of the fairy-ring fungus Marasmius oreades.</title>
        <authorList>
            <person name="Hiltunen M."/>
            <person name="Ament-Velasquez S.L."/>
            <person name="Johannesson H."/>
        </authorList>
    </citation>
    <scope>NUCLEOTIDE SEQUENCE</scope>
    <source>
        <strain evidence="2">03SP1</strain>
    </source>
</reference>
<sequence>MASTQNAMPMTMNDNEPNQQKINSRNIHDWTFNTTGFEKAAEDWQKFYRVCRSTELQTNHENFTFPTVRDVFLARACYDDLYLKVWALTMEEDSQILITGQAGTGKTVAMWYLICRAIRDIAQPIVYVDKQITYVFFDGVVYYGSTNICASEALPKSKTESATLLVFLNLDGTDLSPSVGNRWTKIIQASSNPANHRWTEKDLLHAQIVLPLWTKDELVKCFEVTPRNTKFLNTLDESFDEHGNAKTGVDPNLASRFKSALEQARLQANTHPGLLDHTRKLSVLIEAAITKLGPVVRDVFTAVVNPSHVDALLQRAIQELQLGDLITAVSSEGLSLPGASHRIILVAADGEEVDKVAIDPEWNINIKSPDIGFLLMRRLRQLEDTGVIRSCISLLALPRGRSLAGWLFEDAAQRILKTLEKDIPLVPMQMDTNLGNNSNPIFTTPENLDAADPVVKLPSKRSVIQIPFKPTSWKNIKPDVYLFSDACNTPLMDAILVEFKHRTSILWVLQLTVGDGRHYGSNEGYPLIDQIKTAISTKRPRDTFNIRYVLVKPVEPAGEKMPGSWKLPTGWSKRKGKVFCAYLPLA</sequence>
<accession>A0A9P7RPB7</accession>
<keyword evidence="3" id="KW-1185">Reference proteome</keyword>
<dbReference type="RefSeq" id="XP_043003267.1">
    <property type="nucleotide sequence ID" value="XM_043159664.1"/>
</dbReference>
<dbReference type="PANTHER" id="PTHR33129">
    <property type="entry name" value="PROTEIN KINASE DOMAIN-CONTAINING PROTEIN-RELATED"/>
    <property type="match status" value="1"/>
</dbReference>
<name>A0A9P7RPB7_9AGAR</name>
<dbReference type="AlphaFoldDB" id="A0A9P7RPB7"/>
<dbReference type="OrthoDB" id="2340858at2759"/>
<protein>
    <submittedName>
        <fullName evidence="2">Uncharacterized protein</fullName>
    </submittedName>
</protein>